<dbReference type="FunFam" id="3.40.50.300:FF:000366">
    <property type="entry name" value="GTPase, IMAP family member 2"/>
    <property type="match status" value="1"/>
</dbReference>
<dbReference type="GO" id="GO:0005525">
    <property type="term" value="F:GTP binding"/>
    <property type="evidence" value="ECO:0007669"/>
    <property type="project" value="UniProtKB-KW"/>
</dbReference>
<dbReference type="Ensembl" id="ENSAMXT00000040357.1">
    <property type="protein sequence ID" value="ENSAMXP00000032181.1"/>
    <property type="gene ID" value="ENSAMXG00000038930.1"/>
</dbReference>
<dbReference type="InterPro" id="IPR045058">
    <property type="entry name" value="GIMA/IAN/Toc"/>
</dbReference>
<dbReference type="Gene3D" id="3.40.50.300">
    <property type="entry name" value="P-loop containing nucleotide triphosphate hydrolases"/>
    <property type="match status" value="1"/>
</dbReference>
<dbReference type="InterPro" id="IPR006703">
    <property type="entry name" value="G_AIG1"/>
</dbReference>
<dbReference type="InParanoid" id="A0A3B1IR30"/>
<evidence type="ECO:0000313" key="6">
    <source>
        <dbReference type="Ensembl" id="ENSAMXP00000032181.1"/>
    </source>
</evidence>
<keyword evidence="2" id="KW-0547">Nucleotide-binding</keyword>
<dbReference type="Bgee" id="ENSAMXG00000038930">
    <property type="expression patterns" value="Expressed in zone of skin and 12 other cell types or tissues"/>
</dbReference>
<feature type="domain" description="AIG1-type G" evidence="5">
    <location>
        <begin position="11"/>
        <end position="210"/>
    </location>
</feature>
<dbReference type="AlphaFoldDB" id="A0A3B1IR30"/>
<dbReference type="SUPFAM" id="SSF52540">
    <property type="entry name" value="P-loop containing nucleoside triphosphate hydrolases"/>
    <property type="match status" value="1"/>
</dbReference>
<sequence length="315" mass="36251">MAETAEESQMSVTRRMVLVGKTGAGKSSSGNTILGRKGFRAALSASSITKECWKETDLVGDTKVVLVDTPGLFDTTLSERDLQKEISKCINMTSPGPHAIILTIQLGPFTEEEVLAVQKIRAVFGEEADKYTIILFTHGDKLKIPIEEHLSQAKGHLQDLIEQCGKRYHVFDNTKRHDRTQVLEFLDKVENMVTANGGEHYTNPMFGDLEQKLKEREDKLKTEYEYKVQELISKFNEEKNALQQEIGKLKESDQEKERQVEKLELLIKKKDRELNEYKRFYEEKCRNARLKAEKTQFIEQVQAVCTKLRKFFIKE</sequence>
<dbReference type="GeneTree" id="ENSGT01140000282522"/>
<dbReference type="PANTHER" id="PTHR10903">
    <property type="entry name" value="GTPASE, IMAP FAMILY MEMBER-RELATED"/>
    <property type="match status" value="1"/>
</dbReference>
<name>A0A3B1IR30_ASTMX</name>
<evidence type="ECO:0000256" key="1">
    <source>
        <dbReference type="ARBA" id="ARBA00008535"/>
    </source>
</evidence>
<evidence type="ECO:0000313" key="7">
    <source>
        <dbReference type="Proteomes" id="UP000018467"/>
    </source>
</evidence>
<keyword evidence="7" id="KW-1185">Reference proteome</keyword>
<dbReference type="PANTHER" id="PTHR10903:SF180">
    <property type="entry name" value="GTPASE IMAP FAMILY MEMBER 7-LIKE"/>
    <property type="match status" value="1"/>
</dbReference>
<reference evidence="6" key="4">
    <citation type="submission" date="2025-09" db="UniProtKB">
        <authorList>
            <consortium name="Ensembl"/>
        </authorList>
    </citation>
    <scope>IDENTIFICATION</scope>
</reference>
<dbReference type="CDD" id="cd01852">
    <property type="entry name" value="AIG1"/>
    <property type="match status" value="1"/>
</dbReference>
<evidence type="ECO:0000256" key="2">
    <source>
        <dbReference type="ARBA" id="ARBA00022741"/>
    </source>
</evidence>
<keyword evidence="4" id="KW-0175">Coiled coil</keyword>
<organism evidence="6 7">
    <name type="scientific">Astyanax mexicanus</name>
    <name type="common">Blind cave fish</name>
    <name type="synonym">Astyanax fasciatus mexicanus</name>
    <dbReference type="NCBI Taxonomy" id="7994"/>
    <lineage>
        <taxon>Eukaryota</taxon>
        <taxon>Metazoa</taxon>
        <taxon>Chordata</taxon>
        <taxon>Craniata</taxon>
        <taxon>Vertebrata</taxon>
        <taxon>Euteleostomi</taxon>
        <taxon>Actinopterygii</taxon>
        <taxon>Neopterygii</taxon>
        <taxon>Teleostei</taxon>
        <taxon>Ostariophysi</taxon>
        <taxon>Characiformes</taxon>
        <taxon>Characoidei</taxon>
        <taxon>Acestrorhamphidae</taxon>
        <taxon>Acestrorhamphinae</taxon>
        <taxon>Astyanax</taxon>
    </lineage>
</organism>
<dbReference type="PROSITE" id="PS51720">
    <property type="entry name" value="G_AIG1"/>
    <property type="match status" value="1"/>
</dbReference>
<accession>A0A3B1IR30</accession>
<evidence type="ECO:0000259" key="5">
    <source>
        <dbReference type="PROSITE" id="PS51720"/>
    </source>
</evidence>
<evidence type="ECO:0000256" key="4">
    <source>
        <dbReference type="SAM" id="Coils"/>
    </source>
</evidence>
<keyword evidence="3" id="KW-0342">GTP-binding</keyword>
<reference evidence="6" key="3">
    <citation type="submission" date="2025-08" db="UniProtKB">
        <authorList>
            <consortium name="Ensembl"/>
        </authorList>
    </citation>
    <scope>IDENTIFICATION</scope>
</reference>
<dbReference type="STRING" id="7994.ENSAMXP00000032181"/>
<dbReference type="InterPro" id="IPR027417">
    <property type="entry name" value="P-loop_NTPase"/>
</dbReference>
<reference evidence="7" key="1">
    <citation type="submission" date="2013-03" db="EMBL/GenBank/DDBJ databases">
        <authorList>
            <person name="Jeffery W."/>
            <person name="Warren W."/>
            <person name="Wilson R.K."/>
        </authorList>
    </citation>
    <scope>NUCLEOTIDE SEQUENCE</scope>
    <source>
        <strain evidence="7">female</strain>
    </source>
</reference>
<comment type="similarity">
    <text evidence="1">Belongs to the TRAFAC class TrmE-Era-EngA-EngB-Septin-like GTPase superfamily. AIG1/Toc34/Toc159-like paraseptin GTPase family. IAN subfamily.</text>
</comment>
<reference evidence="7" key="2">
    <citation type="journal article" date="2014" name="Nat. Commun.">
        <title>The cavefish genome reveals candidate genes for eye loss.</title>
        <authorList>
            <person name="McGaugh S.E."/>
            <person name="Gross J.B."/>
            <person name="Aken B."/>
            <person name="Blin M."/>
            <person name="Borowsky R."/>
            <person name="Chalopin D."/>
            <person name="Hinaux H."/>
            <person name="Jeffery W.R."/>
            <person name="Keene A."/>
            <person name="Ma L."/>
            <person name="Minx P."/>
            <person name="Murphy D."/>
            <person name="O'Quin K.E."/>
            <person name="Retaux S."/>
            <person name="Rohner N."/>
            <person name="Searle S.M."/>
            <person name="Stahl B.A."/>
            <person name="Tabin C."/>
            <person name="Volff J.N."/>
            <person name="Yoshizawa M."/>
            <person name="Warren W.C."/>
        </authorList>
    </citation>
    <scope>NUCLEOTIDE SEQUENCE [LARGE SCALE GENOMIC DNA]</scope>
    <source>
        <strain evidence="7">female</strain>
    </source>
</reference>
<feature type="coiled-coil region" evidence="4">
    <location>
        <begin position="232"/>
        <end position="280"/>
    </location>
</feature>
<dbReference type="Pfam" id="PF04548">
    <property type="entry name" value="AIG1"/>
    <property type="match status" value="1"/>
</dbReference>
<protein>
    <recommendedName>
        <fullName evidence="5">AIG1-type G domain-containing protein</fullName>
    </recommendedName>
</protein>
<evidence type="ECO:0000256" key="3">
    <source>
        <dbReference type="ARBA" id="ARBA00023134"/>
    </source>
</evidence>
<dbReference type="Proteomes" id="UP000018467">
    <property type="component" value="Unassembled WGS sequence"/>
</dbReference>
<proteinExistence type="inferred from homology"/>